<proteinExistence type="predicted"/>
<evidence type="ECO:0000313" key="3">
    <source>
        <dbReference type="Proteomes" id="UP000252174"/>
    </source>
</evidence>
<dbReference type="AlphaFoldDB" id="A0A369ARL6"/>
<name>A0A369ARL6_9BURK</name>
<organism evidence="2 3">
    <name type="scientific">Extensimonas vulgaris</name>
    <dbReference type="NCBI Taxonomy" id="1031594"/>
    <lineage>
        <taxon>Bacteria</taxon>
        <taxon>Pseudomonadati</taxon>
        <taxon>Pseudomonadota</taxon>
        <taxon>Betaproteobacteria</taxon>
        <taxon>Burkholderiales</taxon>
        <taxon>Comamonadaceae</taxon>
        <taxon>Extensimonas</taxon>
    </lineage>
</organism>
<keyword evidence="2" id="KW-0067">ATP-binding</keyword>
<reference evidence="2 3" key="1">
    <citation type="submission" date="2018-07" db="EMBL/GenBank/DDBJ databases">
        <title>Genomic Encyclopedia of Type Strains, Phase IV (KMG-IV): sequencing the most valuable type-strain genomes for metagenomic binning, comparative biology and taxonomic classification.</title>
        <authorList>
            <person name="Goeker M."/>
        </authorList>
    </citation>
    <scope>NUCLEOTIDE SEQUENCE [LARGE SCALE GENOMIC DNA]</scope>
    <source>
        <strain evidence="2 3">DSM 100911</strain>
    </source>
</reference>
<dbReference type="InterPro" id="IPR034154">
    <property type="entry name" value="TOPRIM_DnaG/twinkle"/>
</dbReference>
<dbReference type="CDD" id="cd01029">
    <property type="entry name" value="TOPRIM_primases"/>
    <property type="match status" value="1"/>
</dbReference>
<dbReference type="GO" id="GO:0004386">
    <property type="term" value="F:helicase activity"/>
    <property type="evidence" value="ECO:0007669"/>
    <property type="project" value="UniProtKB-KW"/>
</dbReference>
<keyword evidence="2" id="KW-0547">Nucleotide-binding</keyword>
<comment type="caution">
    <text evidence="2">The sequence shown here is derived from an EMBL/GenBank/DDBJ whole genome shotgun (WGS) entry which is preliminary data.</text>
</comment>
<dbReference type="RefSeq" id="WP_114481985.1">
    <property type="nucleotide sequence ID" value="NZ_QPJU01000001.1"/>
</dbReference>
<dbReference type="InterPro" id="IPR025048">
    <property type="entry name" value="DUF3987"/>
</dbReference>
<accession>A0A369ARL6</accession>
<dbReference type="InterPro" id="IPR006171">
    <property type="entry name" value="TOPRIM_dom"/>
</dbReference>
<evidence type="ECO:0000313" key="2">
    <source>
        <dbReference type="EMBL" id="RCX11841.1"/>
    </source>
</evidence>
<dbReference type="EMBL" id="QPJU01000001">
    <property type="protein sequence ID" value="RCX11841.1"/>
    <property type="molecule type" value="Genomic_DNA"/>
</dbReference>
<dbReference type="Pfam" id="PF13148">
    <property type="entry name" value="DUF3987"/>
    <property type="match status" value="1"/>
</dbReference>
<gene>
    <name evidence="2" type="ORF">DFR45_101373</name>
</gene>
<sequence>MTDYLDQFRRVLEARGLIPPGQIIADGKIHRCDAVGKHGRSDGSYLLHLDGIPAGGVQNHRDGLGWQSWRADIGRKLTPAEEVAHRERVRTMQAQRAQEEAQARQAAAERAAQLWAQAEAASDAHPYLVRKGVRSHGLRQHGAALLVPVHDAATGELVSLQSIGASGDKRFLPGGRVKGCMHLLGELTAAPAVLLVAEGYATAATLYEATGHPVACAFHAGNLAPVAQALRKRYPAARVIVCADDDAATAGNPGMTAARQAAAAVGGVVAVPDFGPDRPEGASDFNDLHQARGLEAVRQCVEVALAAPPVPTFPALPDGDAWDAPQPLPDALPPVQAFDAELLPEALRGWVEDIAHRMQCPPDFVAVAALTGLSSLVGARAVMAPKRFDDWRVVPNLWGLVIGRPGVMKSPALAEALKPLHRLEAEAREAWQADHDEWRLDCEVASLAGDANKKSAAKVAAKDPSAARELLRPADLPPEPRMRRHVVNDSTVEALGEILESAPWGTLAYRDELHGLLCSLDRQGQEGSRAFYLQAYDGDKGYTFDRIGRGTHYLPRVCLALLGGMQPGKAQSYVREAVAGGAGDDGLLQRFGLTVWPDVDHAFELVDRPPDAEAKARAWRVFERLAELQPDGEEPQAWRFDDAAQALFAEWLTGHETEIRGDELHPALVSHLAKYRKLVPALALLFALIDTPDSGRQIGEHELLRALAWAEYLRTHAERLYSAATTPETTGARALLDKIKGRKLCDADGVLLASFTPRLVAAKGWAGLQTTEAARKAAELLTDYGWLRRELVPTGAQGGRPSERYEVHPALLKGGAA</sequence>
<dbReference type="PROSITE" id="PS50880">
    <property type="entry name" value="TOPRIM"/>
    <property type="match status" value="1"/>
</dbReference>
<keyword evidence="3" id="KW-1185">Reference proteome</keyword>
<feature type="domain" description="Toprim" evidence="1">
    <location>
        <begin position="192"/>
        <end position="286"/>
    </location>
</feature>
<evidence type="ECO:0000259" key="1">
    <source>
        <dbReference type="PROSITE" id="PS50880"/>
    </source>
</evidence>
<keyword evidence="2" id="KW-0347">Helicase</keyword>
<protein>
    <submittedName>
        <fullName evidence="2">Putative DNA primase/helicase</fullName>
    </submittedName>
</protein>
<dbReference type="Pfam" id="PF13362">
    <property type="entry name" value="Toprim_3"/>
    <property type="match status" value="1"/>
</dbReference>
<keyword evidence="2" id="KW-0378">Hydrolase</keyword>
<dbReference type="Proteomes" id="UP000252174">
    <property type="component" value="Unassembled WGS sequence"/>
</dbReference>